<dbReference type="PRINTS" id="PR00834">
    <property type="entry name" value="PROTEASES2C"/>
</dbReference>
<dbReference type="GO" id="GO:0004252">
    <property type="term" value="F:serine-type endopeptidase activity"/>
    <property type="evidence" value="ECO:0007669"/>
    <property type="project" value="InterPro"/>
</dbReference>
<evidence type="ECO:0000259" key="5">
    <source>
        <dbReference type="SMART" id="SM00228"/>
    </source>
</evidence>
<keyword evidence="3" id="KW-0378">Hydrolase</keyword>
<feature type="region of interest" description="Disordered" evidence="4">
    <location>
        <begin position="380"/>
        <end position="405"/>
    </location>
</feature>
<dbReference type="PANTHER" id="PTHR43343">
    <property type="entry name" value="PEPTIDASE S12"/>
    <property type="match status" value="1"/>
</dbReference>
<proteinExistence type="inferred from homology"/>
<dbReference type="InterPro" id="IPR009003">
    <property type="entry name" value="Peptidase_S1_PA"/>
</dbReference>
<name>A0A1J5SCI8_9ZZZZ</name>
<dbReference type="SUPFAM" id="SSF50494">
    <property type="entry name" value="Trypsin-like serine proteases"/>
    <property type="match status" value="1"/>
</dbReference>
<dbReference type="EMBL" id="MLJW01000079">
    <property type="protein sequence ID" value="OIR01909.1"/>
    <property type="molecule type" value="Genomic_DNA"/>
</dbReference>
<dbReference type="PANTHER" id="PTHR43343:SF3">
    <property type="entry name" value="PROTEASE DO-LIKE 8, CHLOROPLASTIC"/>
    <property type="match status" value="1"/>
</dbReference>
<dbReference type="Pfam" id="PF13180">
    <property type="entry name" value="PDZ_2"/>
    <property type="match status" value="1"/>
</dbReference>
<feature type="compositionally biased region" description="Basic and acidic residues" evidence="4">
    <location>
        <begin position="396"/>
        <end position="405"/>
    </location>
</feature>
<evidence type="ECO:0000256" key="1">
    <source>
        <dbReference type="ARBA" id="ARBA00010541"/>
    </source>
</evidence>
<dbReference type="AlphaFoldDB" id="A0A1J5SCI8"/>
<dbReference type="InterPro" id="IPR001940">
    <property type="entry name" value="Peptidase_S1C"/>
</dbReference>
<accession>A0A1J5SCI8</accession>
<reference evidence="6" key="1">
    <citation type="submission" date="2016-10" db="EMBL/GenBank/DDBJ databases">
        <title>Sequence of Gallionella enrichment culture.</title>
        <authorList>
            <person name="Poehlein A."/>
            <person name="Muehling M."/>
            <person name="Daniel R."/>
        </authorList>
    </citation>
    <scope>NUCLEOTIDE SEQUENCE</scope>
</reference>
<dbReference type="Gene3D" id="2.30.42.10">
    <property type="match status" value="1"/>
</dbReference>
<dbReference type="SMART" id="SM00228">
    <property type="entry name" value="PDZ"/>
    <property type="match status" value="1"/>
</dbReference>
<organism evidence="6">
    <name type="scientific">mine drainage metagenome</name>
    <dbReference type="NCBI Taxonomy" id="410659"/>
    <lineage>
        <taxon>unclassified sequences</taxon>
        <taxon>metagenomes</taxon>
        <taxon>ecological metagenomes</taxon>
    </lineage>
</organism>
<sequence>MNINETNAQTPTALAATARLPCDIPDTEWGVSSYPITRALFLVFAISSATPAIAATDCNQSTAQLYESKSPAVVRITALTINPYRDEDRIQLSTGSGFIIDNHGLILTNSHVVFGAQVLNVTLDDGTTLPVKLLGSDPIYDLAVLQIPEPSRGTLPVLELGDSDAIRPGDAVIAIGNPMGLGQTITSGIVSAINRILPDRPRLLAQPMIQTDTPINPGSSGGPILNRCGEVIGIASEILGNAQNIGFAIPSNLARSVVGSLIKDGRVIRPWFGIDGSMIDGELRQIFALPLTDGFLVESVEQDSPAYMAGISGGRLPVKVGLRSLILGGDIIVAINGIEVKDGESLQRGLNTVHIGKKLHLKIFRMGKIVTSEFMITERPLQPGDVPESSQTFSVFKDRGGKKQD</sequence>
<dbReference type="GO" id="GO:0006508">
    <property type="term" value="P:proteolysis"/>
    <property type="evidence" value="ECO:0007669"/>
    <property type="project" value="UniProtKB-KW"/>
</dbReference>
<dbReference type="Gene3D" id="2.40.10.10">
    <property type="entry name" value="Trypsin-like serine proteases"/>
    <property type="match status" value="2"/>
</dbReference>
<feature type="domain" description="PDZ" evidence="5">
    <location>
        <begin position="270"/>
        <end position="367"/>
    </location>
</feature>
<dbReference type="InterPro" id="IPR036034">
    <property type="entry name" value="PDZ_sf"/>
</dbReference>
<dbReference type="InterPro" id="IPR043504">
    <property type="entry name" value="Peptidase_S1_PA_chymotrypsin"/>
</dbReference>
<evidence type="ECO:0000256" key="3">
    <source>
        <dbReference type="ARBA" id="ARBA00022801"/>
    </source>
</evidence>
<comment type="caution">
    <text evidence="6">The sequence shown here is derived from an EMBL/GenBank/DDBJ whole genome shotgun (WGS) entry which is preliminary data.</text>
</comment>
<dbReference type="InterPro" id="IPR001478">
    <property type="entry name" value="PDZ"/>
</dbReference>
<dbReference type="SUPFAM" id="SSF50156">
    <property type="entry name" value="PDZ domain-like"/>
    <property type="match status" value="1"/>
</dbReference>
<evidence type="ECO:0000256" key="4">
    <source>
        <dbReference type="SAM" id="MobiDB-lite"/>
    </source>
</evidence>
<keyword evidence="2 6" id="KW-0645">Protease</keyword>
<dbReference type="InterPro" id="IPR051201">
    <property type="entry name" value="Chloro_Bact_Ser_Proteases"/>
</dbReference>
<protein>
    <submittedName>
        <fullName evidence="6">Putative serine protease HtrA</fullName>
    </submittedName>
</protein>
<evidence type="ECO:0000256" key="2">
    <source>
        <dbReference type="ARBA" id="ARBA00022670"/>
    </source>
</evidence>
<gene>
    <name evidence="6" type="primary">htrA_3</name>
    <name evidence="6" type="ORF">GALL_159960</name>
</gene>
<evidence type="ECO:0000313" key="6">
    <source>
        <dbReference type="EMBL" id="OIR01909.1"/>
    </source>
</evidence>
<comment type="similarity">
    <text evidence="1">Belongs to the peptidase S1C family.</text>
</comment>
<dbReference type="Pfam" id="PF13365">
    <property type="entry name" value="Trypsin_2"/>
    <property type="match status" value="1"/>
</dbReference>